<organism evidence="2 3">
    <name type="scientific">Catenuloplanes nepalensis</name>
    <dbReference type="NCBI Taxonomy" id="587533"/>
    <lineage>
        <taxon>Bacteria</taxon>
        <taxon>Bacillati</taxon>
        <taxon>Actinomycetota</taxon>
        <taxon>Actinomycetes</taxon>
        <taxon>Micromonosporales</taxon>
        <taxon>Micromonosporaceae</taxon>
        <taxon>Catenuloplanes</taxon>
    </lineage>
</organism>
<dbReference type="SUPFAM" id="SSF53850">
    <property type="entry name" value="Periplasmic binding protein-like II"/>
    <property type="match status" value="1"/>
</dbReference>
<dbReference type="Gene3D" id="3.40.190.10">
    <property type="entry name" value="Periplasmic binding protein-like II"/>
    <property type="match status" value="2"/>
</dbReference>
<dbReference type="Proteomes" id="UP001240984">
    <property type="component" value="Unassembled WGS sequence"/>
</dbReference>
<feature type="chain" id="PRO_5045919535" evidence="1">
    <location>
        <begin position="26"/>
        <end position="444"/>
    </location>
</feature>
<keyword evidence="1" id="KW-0732">Signal</keyword>
<comment type="caution">
    <text evidence="2">The sequence shown here is derived from an EMBL/GenBank/DDBJ whole genome shotgun (WGS) entry which is preliminary data.</text>
</comment>
<name>A0ABT9MTR8_9ACTN</name>
<gene>
    <name evidence="2" type="ORF">J2S43_003183</name>
</gene>
<dbReference type="PROSITE" id="PS51318">
    <property type="entry name" value="TAT"/>
    <property type="match status" value="1"/>
</dbReference>
<protein>
    <submittedName>
        <fullName evidence="2">Raffinose/stachyose/melibiose transport system substrate-binding protein</fullName>
    </submittedName>
</protein>
<dbReference type="InterPro" id="IPR006059">
    <property type="entry name" value="SBP"/>
</dbReference>
<accession>A0ABT9MTR8</accession>
<evidence type="ECO:0000256" key="1">
    <source>
        <dbReference type="SAM" id="SignalP"/>
    </source>
</evidence>
<dbReference type="InterPro" id="IPR050490">
    <property type="entry name" value="Bact_solute-bd_prot1"/>
</dbReference>
<dbReference type="PROSITE" id="PS51257">
    <property type="entry name" value="PROKAR_LIPOPROTEIN"/>
    <property type="match status" value="1"/>
</dbReference>
<reference evidence="2 3" key="1">
    <citation type="submission" date="2023-07" db="EMBL/GenBank/DDBJ databases">
        <title>Sequencing the genomes of 1000 actinobacteria strains.</title>
        <authorList>
            <person name="Klenk H.-P."/>
        </authorList>
    </citation>
    <scope>NUCLEOTIDE SEQUENCE [LARGE SCALE GENOMIC DNA]</scope>
    <source>
        <strain evidence="2 3">DSM 44710</strain>
    </source>
</reference>
<feature type="signal peptide" evidence="1">
    <location>
        <begin position="1"/>
        <end position="25"/>
    </location>
</feature>
<proteinExistence type="predicted"/>
<evidence type="ECO:0000313" key="2">
    <source>
        <dbReference type="EMBL" id="MDP9794671.1"/>
    </source>
</evidence>
<dbReference type="RefSeq" id="WP_306829865.1">
    <property type="nucleotide sequence ID" value="NZ_JAUSRA010000001.1"/>
</dbReference>
<dbReference type="Pfam" id="PF01547">
    <property type="entry name" value="SBP_bac_1"/>
    <property type="match status" value="1"/>
</dbReference>
<dbReference type="PANTHER" id="PTHR43649:SF14">
    <property type="entry name" value="BLR3389 PROTEIN"/>
    <property type="match status" value="1"/>
</dbReference>
<keyword evidence="3" id="KW-1185">Reference proteome</keyword>
<dbReference type="PANTHER" id="PTHR43649">
    <property type="entry name" value="ARABINOSE-BINDING PROTEIN-RELATED"/>
    <property type="match status" value="1"/>
</dbReference>
<sequence length="444" mass="47381">MISRAMSRRHLLGLGAGAGAAAALAACGSSGPSSSPGGGGDGVASYWSLSGPPGEPARKAALERFNAANPDTKISSLFFQNDAFKQKIKTSIGAGTGPTMIWGWGGGTLKSYVEAGQVDDLTDWFTQNAAVKDKLFPSSFGAATVNGRIYAMPHETVQPILLYWNKKVFDDVGVEPPQSWDDIMALVPRFNEKNIAPFSLGGQSRWTNMMWLELLLDRIAGTEVFDRVFAGEANAWSDPAVLDMLNKVKQLIDAKGFVNGYSSITADSNADQALLYTGKAAMMLHGSWSYGIQEAQGGDFVSSGGLGWMNFPPVEGGKGDPSNQVGNPGHYLSISSKASPEAKEVAKKFFSTTLIDAEEPKHWIESGNTPIIKGSDSLYGSAPNGEFLKFVYDASVNAKVFAQSWDQALSPTAAETLLDNIAKLFQGQVSPQQWVDNMNAVIGK</sequence>
<evidence type="ECO:0000313" key="3">
    <source>
        <dbReference type="Proteomes" id="UP001240984"/>
    </source>
</evidence>
<dbReference type="InterPro" id="IPR006311">
    <property type="entry name" value="TAT_signal"/>
</dbReference>
<dbReference type="EMBL" id="JAUSRA010000001">
    <property type="protein sequence ID" value="MDP9794671.1"/>
    <property type="molecule type" value="Genomic_DNA"/>
</dbReference>